<sequence>MKRALIDGRSCRDKQTLHQQLKDQLIFPDYYGKNLDALYDMLSTTQEEIEIGFLNREELHGNLGSYADALLATLQEAAANNPFLHLSDGTTPAEKVGSQAESENQSEHEL</sequence>
<dbReference type="OrthoDB" id="7575400at2"/>
<reference evidence="4 5" key="1">
    <citation type="submission" date="2008-12" db="EMBL/GenBank/DDBJ databases">
        <authorList>
            <person name="Fulton L."/>
            <person name="Clifton S."/>
            <person name="Fulton B."/>
            <person name="Xu J."/>
            <person name="Minx P."/>
            <person name="Pepin K.H."/>
            <person name="Johnson M."/>
            <person name="Bhonagiri V."/>
            <person name="Nash W.E."/>
            <person name="Mardis E.R."/>
            <person name="Wilson R.K."/>
        </authorList>
    </citation>
    <scope>NUCLEOTIDE SEQUENCE [LARGE SCALE GENOMIC DNA]</scope>
    <source>
        <strain evidence="4 5">DSM 12042</strain>
    </source>
</reference>
<evidence type="ECO:0000313" key="4">
    <source>
        <dbReference type="EMBL" id="EEF69745.1"/>
    </source>
</evidence>
<comment type="similarity">
    <text evidence="1">Belongs to the barstar family.</text>
</comment>
<feature type="region of interest" description="Disordered" evidence="2">
    <location>
        <begin position="83"/>
        <end position="110"/>
    </location>
</feature>
<accession>B9Y2Q3</accession>
<evidence type="ECO:0000256" key="2">
    <source>
        <dbReference type="SAM" id="MobiDB-lite"/>
    </source>
</evidence>
<evidence type="ECO:0000256" key="1">
    <source>
        <dbReference type="ARBA" id="ARBA00006845"/>
    </source>
</evidence>
<gene>
    <name evidence="4" type="ORF">HOLDEFILI_00078</name>
</gene>
<name>B9Y2Q3_9FIRM</name>
<dbReference type="Pfam" id="PF01337">
    <property type="entry name" value="Barstar"/>
    <property type="match status" value="1"/>
</dbReference>
<organism evidence="4 5">
    <name type="scientific">Holdemania filiformis DSM 12042</name>
    <dbReference type="NCBI Taxonomy" id="545696"/>
    <lineage>
        <taxon>Bacteria</taxon>
        <taxon>Bacillati</taxon>
        <taxon>Bacillota</taxon>
        <taxon>Erysipelotrichia</taxon>
        <taxon>Erysipelotrichales</taxon>
        <taxon>Erysipelotrichaceae</taxon>
        <taxon>Holdemania</taxon>
    </lineage>
</organism>
<reference evidence="4 5" key="2">
    <citation type="submission" date="2009-02" db="EMBL/GenBank/DDBJ databases">
        <title>Draft genome sequence of Holdemania filiformis DSM 12042.</title>
        <authorList>
            <person name="Sudarsanam P."/>
            <person name="Ley R."/>
            <person name="Guruge J."/>
            <person name="Turnbaugh P.J."/>
            <person name="Mahowald M."/>
            <person name="Liep D."/>
            <person name="Gordon J."/>
        </authorList>
    </citation>
    <scope>NUCLEOTIDE SEQUENCE [LARGE SCALE GENOMIC DNA]</scope>
    <source>
        <strain evidence="4 5">DSM 12042</strain>
    </source>
</reference>
<dbReference type="STRING" id="545696.HOLDEFILI_00078"/>
<evidence type="ECO:0000259" key="3">
    <source>
        <dbReference type="Pfam" id="PF01337"/>
    </source>
</evidence>
<dbReference type="Proteomes" id="UP000005950">
    <property type="component" value="Unassembled WGS sequence"/>
</dbReference>
<proteinExistence type="inferred from homology"/>
<dbReference type="HOGENOM" id="CLU_121832_2_1_9"/>
<dbReference type="Gene3D" id="3.30.370.10">
    <property type="entry name" value="Barstar-like"/>
    <property type="match status" value="1"/>
</dbReference>
<dbReference type="InterPro" id="IPR000468">
    <property type="entry name" value="Barstar"/>
</dbReference>
<protein>
    <submittedName>
        <fullName evidence="4">Barstar (Barnase inhibitor)</fullName>
    </submittedName>
</protein>
<dbReference type="AlphaFoldDB" id="B9Y2Q3"/>
<dbReference type="eggNOG" id="COG2732">
    <property type="taxonomic scope" value="Bacteria"/>
</dbReference>
<feature type="domain" description="Barstar (barnase inhibitor)" evidence="3">
    <location>
        <begin position="2"/>
        <end position="79"/>
    </location>
</feature>
<dbReference type="RefSeq" id="WP_006057295.1">
    <property type="nucleotide sequence ID" value="NZ_GG657551.1"/>
</dbReference>
<dbReference type="SUPFAM" id="SSF52038">
    <property type="entry name" value="Barstar-related"/>
    <property type="match status" value="1"/>
</dbReference>
<dbReference type="InterPro" id="IPR035905">
    <property type="entry name" value="Barstar-like_sf"/>
</dbReference>
<dbReference type="EMBL" id="ACCF01000004">
    <property type="protein sequence ID" value="EEF69745.1"/>
    <property type="molecule type" value="Genomic_DNA"/>
</dbReference>
<comment type="caution">
    <text evidence="4">The sequence shown here is derived from an EMBL/GenBank/DDBJ whole genome shotgun (WGS) entry which is preliminary data.</text>
</comment>
<evidence type="ECO:0000313" key="5">
    <source>
        <dbReference type="Proteomes" id="UP000005950"/>
    </source>
</evidence>